<evidence type="ECO:0000256" key="2">
    <source>
        <dbReference type="ARBA" id="ARBA00022692"/>
    </source>
</evidence>
<dbReference type="EMBL" id="LT598451">
    <property type="protein sequence ID" value="SCU93034.1"/>
    <property type="molecule type" value="Genomic_DNA"/>
</dbReference>
<proteinExistence type="predicted"/>
<gene>
    <name evidence="9" type="ORF">LANO_0E02850G</name>
</gene>
<keyword evidence="2" id="KW-0812">Transmembrane</keyword>
<feature type="domain" description="RING-CH-type" evidence="8">
    <location>
        <begin position="1"/>
        <end position="68"/>
    </location>
</feature>
<keyword evidence="7" id="KW-0472">Membrane</keyword>
<evidence type="ECO:0000256" key="4">
    <source>
        <dbReference type="ARBA" id="ARBA00022771"/>
    </source>
</evidence>
<dbReference type="Gene3D" id="3.30.40.10">
    <property type="entry name" value="Zinc/RING finger domain, C3HC4 (zinc finger)"/>
    <property type="match status" value="1"/>
</dbReference>
<dbReference type="InterPro" id="IPR011016">
    <property type="entry name" value="Znf_RING-CH"/>
</dbReference>
<protein>
    <submittedName>
        <fullName evidence="9">LANO_0E02850g1_1</fullName>
    </submittedName>
</protein>
<evidence type="ECO:0000256" key="5">
    <source>
        <dbReference type="ARBA" id="ARBA00022833"/>
    </source>
</evidence>
<name>A0A1G4JQI2_9SACH</name>
<evidence type="ECO:0000256" key="7">
    <source>
        <dbReference type="ARBA" id="ARBA00023136"/>
    </source>
</evidence>
<keyword evidence="6" id="KW-1133">Transmembrane helix</keyword>
<dbReference type="PANTHER" id="PTHR46283">
    <property type="entry name" value="E3 UBIQUITIN-PROTEIN LIGASE MARCH5"/>
    <property type="match status" value="1"/>
</dbReference>
<evidence type="ECO:0000256" key="1">
    <source>
        <dbReference type="ARBA" id="ARBA00004141"/>
    </source>
</evidence>
<keyword evidence="10" id="KW-1185">Reference proteome</keyword>
<evidence type="ECO:0000259" key="8">
    <source>
        <dbReference type="PROSITE" id="PS51292"/>
    </source>
</evidence>
<keyword evidence="4" id="KW-0863">Zinc-finger</keyword>
<dbReference type="GO" id="GO:0016020">
    <property type="term" value="C:membrane"/>
    <property type="evidence" value="ECO:0007669"/>
    <property type="project" value="UniProtKB-SubCell"/>
</dbReference>
<accession>A0A1G4JQI2</accession>
<dbReference type="InterPro" id="IPR013083">
    <property type="entry name" value="Znf_RING/FYVE/PHD"/>
</dbReference>
<dbReference type="GO" id="GO:0008270">
    <property type="term" value="F:zinc ion binding"/>
    <property type="evidence" value="ECO:0007669"/>
    <property type="project" value="UniProtKB-KW"/>
</dbReference>
<evidence type="ECO:0000313" key="9">
    <source>
        <dbReference type="EMBL" id="SCU93034.1"/>
    </source>
</evidence>
<dbReference type="OrthoDB" id="5817083at2759"/>
<dbReference type="Proteomes" id="UP000189911">
    <property type="component" value="Chromosome E"/>
</dbReference>
<reference evidence="10" key="1">
    <citation type="submission" date="2016-03" db="EMBL/GenBank/DDBJ databases">
        <authorList>
            <person name="Devillers Hugo."/>
        </authorList>
    </citation>
    <scope>NUCLEOTIDE SEQUENCE [LARGE SCALE GENOMIC DNA]</scope>
</reference>
<evidence type="ECO:0000313" key="10">
    <source>
        <dbReference type="Proteomes" id="UP000189911"/>
    </source>
</evidence>
<dbReference type="PROSITE" id="PS51292">
    <property type="entry name" value="ZF_RING_CH"/>
    <property type="match status" value="1"/>
</dbReference>
<keyword evidence="5" id="KW-0862">Zinc</keyword>
<evidence type="ECO:0000256" key="3">
    <source>
        <dbReference type="ARBA" id="ARBA00022723"/>
    </source>
</evidence>
<organism evidence="9 10">
    <name type="scientific">Lachancea nothofagi CBS 11611</name>
    <dbReference type="NCBI Taxonomy" id="1266666"/>
    <lineage>
        <taxon>Eukaryota</taxon>
        <taxon>Fungi</taxon>
        <taxon>Dikarya</taxon>
        <taxon>Ascomycota</taxon>
        <taxon>Saccharomycotina</taxon>
        <taxon>Saccharomycetes</taxon>
        <taxon>Saccharomycetales</taxon>
        <taxon>Saccharomycetaceae</taxon>
        <taxon>Lachancea</taxon>
    </lineage>
</organism>
<comment type="subcellular location">
    <subcellularLocation>
        <location evidence="1">Membrane</location>
        <topology evidence="1">Multi-pass membrane protein</topology>
    </subcellularLocation>
</comment>
<dbReference type="AlphaFoldDB" id="A0A1G4JQI2"/>
<keyword evidence="3" id="KW-0479">Metal-binding</keyword>
<evidence type="ECO:0000256" key="6">
    <source>
        <dbReference type="ARBA" id="ARBA00022989"/>
    </source>
</evidence>
<sequence length="591" mass="67115">MLEEENKCWICLCSGDERPPLGTLKEAHDWVHPCNCSLVAHRKCLLEWVARNTLESKNEVINGFNSQELNIGLEALNVSDAYSSLHTGATGFQPLSLLGIAPFSAIPLDAATPFDPAEVSRVFSAEAEESVIQNVTTAMAAGAQERPLGSFPLGNSRKLVINTVCPQCNAPILLRTSRAPTVSMSAMVSKLLNWFAKTVTQTTVAGTIGGSILFSCGGLLTSWGLRIMTTLAPESTLLKLLDLPNASTLYQAFNKNQMGFKQFFLLGITPIYLLSFRFNHPFLTWPKRLYPILFLRPGENLNLNAKGFLLLQYPLLILSDFLKVFVYNHIYFEWVHSVKPYFICDQMSIKQFKIYEAEQQFIDMRREIREANGTSESLLSKLMKPFRSFIEEPVMRGICGRRMLMCARFDYSHALIKTSLWEKVASTLLFPTAGKLFHTIFLARLSWFKSFVAHKSSTPDDGLFLGNLLGCCAVVLLKDVMHLFVTWRRVKQLQSMEVMEYMSSEWEYTLNKKAGRILNQLSMLTENEESYLLLEEYSSKMLTRSYHDQWENVANGIPTITAKLNFFRYLVMKMSIERSTTYRNSKLKNNP</sequence>